<dbReference type="InterPro" id="IPR037121">
    <property type="entry name" value="Ribosomal_bL25_C"/>
</dbReference>
<sequence length="179" mass="20144">MESITVQKRDLSVKAKKIRRLGMVPGSVFGKSLSDSISIQMDEKVARKLVRQKREGSKISLNIDGQVIPVQIKEKSLDPLSNEILNIRFQVLTENEKVNSVIHILSANDEKFVGQMEKILTEIPYASLPGDMIDTISIDVDGLKPGDMVTVKDIPELMSDKIELQVDVDEIIFRINERQ</sequence>
<protein>
    <submittedName>
        <fullName evidence="7">Large subunit ribosomal protein L25</fullName>
    </submittedName>
</protein>
<keyword evidence="1" id="KW-0699">rRNA-binding</keyword>
<keyword evidence="3 7" id="KW-0689">Ribosomal protein</keyword>
<evidence type="ECO:0000259" key="5">
    <source>
        <dbReference type="Pfam" id="PF01386"/>
    </source>
</evidence>
<evidence type="ECO:0000256" key="2">
    <source>
        <dbReference type="ARBA" id="ARBA00022884"/>
    </source>
</evidence>
<dbReference type="Pfam" id="PF01386">
    <property type="entry name" value="Ribosomal_L25p"/>
    <property type="match status" value="1"/>
</dbReference>
<evidence type="ECO:0000313" key="8">
    <source>
        <dbReference type="Proteomes" id="UP000199652"/>
    </source>
</evidence>
<dbReference type="EMBL" id="FNOU01000006">
    <property type="protein sequence ID" value="SDX74007.1"/>
    <property type="molecule type" value="Genomic_DNA"/>
</dbReference>
<dbReference type="GO" id="GO:0022625">
    <property type="term" value="C:cytosolic large ribosomal subunit"/>
    <property type="evidence" value="ECO:0007669"/>
    <property type="project" value="TreeGrafter"/>
</dbReference>
<dbReference type="InterPro" id="IPR020057">
    <property type="entry name" value="Ribosomal_bL25_b-dom"/>
</dbReference>
<dbReference type="GO" id="GO:0006412">
    <property type="term" value="P:translation"/>
    <property type="evidence" value="ECO:0007669"/>
    <property type="project" value="InterPro"/>
</dbReference>
<dbReference type="Proteomes" id="UP000199652">
    <property type="component" value="Unassembled WGS sequence"/>
</dbReference>
<reference evidence="8" key="1">
    <citation type="submission" date="2016-10" db="EMBL/GenBank/DDBJ databases">
        <authorList>
            <person name="Varghese N."/>
            <person name="Submissions S."/>
        </authorList>
    </citation>
    <scope>NUCLEOTIDE SEQUENCE [LARGE SCALE GENOMIC DNA]</scope>
    <source>
        <strain evidence="8">VPI 5359</strain>
    </source>
</reference>
<keyword evidence="2" id="KW-0694">RNA-binding</keyword>
<gene>
    <name evidence="7" type="ORF">SAMN04488579_106115</name>
</gene>
<evidence type="ECO:0000256" key="3">
    <source>
        <dbReference type="ARBA" id="ARBA00022980"/>
    </source>
</evidence>
<dbReference type="PANTHER" id="PTHR33284:SF1">
    <property type="entry name" value="RIBOSOMAL PROTEIN L25_GLN-TRNA SYNTHETASE, ANTI-CODON-BINDING DOMAIN-CONTAINING PROTEIN"/>
    <property type="match status" value="1"/>
</dbReference>
<dbReference type="InterPro" id="IPR029751">
    <property type="entry name" value="Ribosomal_L25_dom"/>
</dbReference>
<dbReference type="Pfam" id="PF14693">
    <property type="entry name" value="Ribosomal_TL5_C"/>
    <property type="match status" value="1"/>
</dbReference>
<keyword evidence="8" id="KW-1185">Reference proteome</keyword>
<dbReference type="OrthoDB" id="9790002at2"/>
<dbReference type="PANTHER" id="PTHR33284">
    <property type="entry name" value="RIBOSOMAL PROTEIN L25/GLN-TRNA SYNTHETASE, ANTI-CODON-BINDING DOMAIN-CONTAINING PROTEIN"/>
    <property type="match status" value="1"/>
</dbReference>
<feature type="domain" description="Large ribosomal subunit protein bL25 beta" evidence="6">
    <location>
        <begin position="113"/>
        <end position="177"/>
    </location>
</feature>
<evidence type="ECO:0000259" key="6">
    <source>
        <dbReference type="Pfam" id="PF14693"/>
    </source>
</evidence>
<accession>A0A1H3E5W8</accession>
<evidence type="ECO:0000256" key="4">
    <source>
        <dbReference type="ARBA" id="ARBA00023274"/>
    </source>
</evidence>
<proteinExistence type="predicted"/>
<dbReference type="SUPFAM" id="SSF50715">
    <property type="entry name" value="Ribosomal protein L25-like"/>
    <property type="match status" value="1"/>
</dbReference>
<feature type="domain" description="Large ribosomal subunit protein bL25 L25" evidence="5">
    <location>
        <begin position="4"/>
        <end position="89"/>
    </location>
</feature>
<organism evidence="7 8">
    <name type="scientific">Eubacterium barkeri</name>
    <name type="common">Clostridium barkeri</name>
    <dbReference type="NCBI Taxonomy" id="1528"/>
    <lineage>
        <taxon>Bacteria</taxon>
        <taxon>Bacillati</taxon>
        <taxon>Bacillota</taxon>
        <taxon>Clostridia</taxon>
        <taxon>Eubacteriales</taxon>
        <taxon>Eubacteriaceae</taxon>
        <taxon>Eubacterium</taxon>
    </lineage>
</organism>
<dbReference type="GO" id="GO:0008097">
    <property type="term" value="F:5S rRNA binding"/>
    <property type="evidence" value="ECO:0007669"/>
    <property type="project" value="TreeGrafter"/>
</dbReference>
<dbReference type="Gene3D" id="2.170.120.20">
    <property type="entry name" value="Ribosomal protein L25, beta domain"/>
    <property type="match status" value="1"/>
</dbReference>
<keyword evidence="4" id="KW-0687">Ribonucleoprotein</keyword>
<dbReference type="InterPro" id="IPR011035">
    <property type="entry name" value="Ribosomal_bL25/Gln-tRNA_synth"/>
</dbReference>
<dbReference type="InterPro" id="IPR020056">
    <property type="entry name" value="Rbsml_bL25/Gln-tRNA_synth_N"/>
</dbReference>
<dbReference type="STRING" id="1528.SAMN04488579_106115"/>
<evidence type="ECO:0000256" key="1">
    <source>
        <dbReference type="ARBA" id="ARBA00022730"/>
    </source>
</evidence>
<evidence type="ECO:0000313" key="7">
    <source>
        <dbReference type="EMBL" id="SDX74007.1"/>
    </source>
</evidence>
<dbReference type="GO" id="GO:0003735">
    <property type="term" value="F:structural constituent of ribosome"/>
    <property type="evidence" value="ECO:0007669"/>
    <property type="project" value="InterPro"/>
</dbReference>
<dbReference type="Gene3D" id="2.40.240.10">
    <property type="entry name" value="Ribosomal Protein L25, Chain P"/>
    <property type="match status" value="1"/>
</dbReference>
<dbReference type="CDD" id="cd00495">
    <property type="entry name" value="Ribosomal_L25_TL5_CTC"/>
    <property type="match status" value="1"/>
</dbReference>
<name>A0A1H3E5W8_EUBBA</name>
<dbReference type="InterPro" id="IPR020930">
    <property type="entry name" value="Ribosomal_uL5_bac-type"/>
</dbReference>
<dbReference type="AlphaFoldDB" id="A0A1H3E5W8"/>
<dbReference type="RefSeq" id="WP_090244244.1">
    <property type="nucleotide sequence ID" value="NZ_FNOU01000006.1"/>
</dbReference>